<gene>
    <name evidence="2" type="ORF">V0R62_05875</name>
</gene>
<protein>
    <submittedName>
        <fullName evidence="2">RHS repeat-associated core domain-containing protein</fullName>
    </submittedName>
</protein>
<dbReference type="NCBIfam" id="TIGR03696">
    <property type="entry name" value="Rhs_assc_core"/>
    <property type="match status" value="1"/>
</dbReference>
<dbReference type="SUPFAM" id="SSF56399">
    <property type="entry name" value="ADP-ribosylation"/>
    <property type="match status" value="1"/>
</dbReference>
<sequence>MATQTLLASDRLQSPCLAKGRAESLAAAYTPYGQRSPASFPAALGFTGQRFEQALDGYVLGSYRVYSVGLMRFLSADSWSPFGGGGLNAYAYCAGDPVNQRDTNGHMMMTFNAAAPYVGGVSNLAIGSWVMLGGTPTTNFDVQVARGMSLGAWGGLGVKIAKQAVPEGPAKVALTVAEVALTAIGAGFSGARSIKAIKNSGKDSWARVKKNMGVIISGLPTTPAEPVTPLNTMNNHAILQIESNAPTSLPDGLRRRGRGSSRDSESDLSTTLPGTPPSTPFAMGGVFDLDEMKTILRKDSNHQHSD</sequence>
<evidence type="ECO:0000313" key="3">
    <source>
        <dbReference type="Proteomes" id="UP001354227"/>
    </source>
</evidence>
<reference evidence="2" key="1">
    <citation type="submission" date="2024-01" db="EMBL/GenBank/DDBJ databases">
        <title>Unpublished Manusciprt.</title>
        <authorList>
            <person name="Duman M."/>
            <person name="Valdes E.G."/>
            <person name="Ajmi N."/>
            <person name="Altun S."/>
            <person name="Saticioglu I.B."/>
        </authorList>
    </citation>
    <scope>NUCLEOTIDE SEQUENCE</scope>
    <source>
        <strain evidence="2">137P</strain>
    </source>
</reference>
<feature type="region of interest" description="Disordered" evidence="1">
    <location>
        <begin position="242"/>
        <end position="282"/>
    </location>
</feature>
<dbReference type="RefSeq" id="WP_330103058.1">
    <property type="nucleotide sequence ID" value="NZ_JAZDCT010000005.1"/>
</dbReference>
<evidence type="ECO:0000313" key="2">
    <source>
        <dbReference type="EMBL" id="MEE1887181.1"/>
    </source>
</evidence>
<organism evidence="2 3">
    <name type="scientific">Pseudomonas carassii</name>
    <dbReference type="NCBI Taxonomy" id="3115855"/>
    <lineage>
        <taxon>Bacteria</taxon>
        <taxon>Pseudomonadati</taxon>
        <taxon>Pseudomonadota</taxon>
        <taxon>Gammaproteobacteria</taxon>
        <taxon>Pseudomonadales</taxon>
        <taxon>Pseudomonadaceae</taxon>
        <taxon>Pseudomonas</taxon>
    </lineage>
</organism>
<dbReference type="InterPro" id="IPR022385">
    <property type="entry name" value="Rhs_assc_core"/>
</dbReference>
<dbReference type="EMBL" id="JAZDCT010000005">
    <property type="protein sequence ID" value="MEE1887181.1"/>
    <property type="molecule type" value="Genomic_DNA"/>
</dbReference>
<dbReference type="Gene3D" id="2.180.10.10">
    <property type="entry name" value="RHS repeat-associated core"/>
    <property type="match status" value="1"/>
</dbReference>
<comment type="caution">
    <text evidence="2">The sequence shown here is derived from an EMBL/GenBank/DDBJ whole genome shotgun (WGS) entry which is preliminary data.</text>
</comment>
<proteinExistence type="predicted"/>
<evidence type="ECO:0000256" key="1">
    <source>
        <dbReference type="SAM" id="MobiDB-lite"/>
    </source>
</evidence>
<dbReference type="Proteomes" id="UP001354227">
    <property type="component" value="Unassembled WGS sequence"/>
</dbReference>
<keyword evidence="3" id="KW-1185">Reference proteome</keyword>
<name>A0ABU7H7I4_9PSED</name>
<accession>A0ABU7H7I4</accession>